<dbReference type="InterPro" id="IPR036390">
    <property type="entry name" value="WH_DNA-bd_sf"/>
</dbReference>
<evidence type="ECO:0008006" key="3">
    <source>
        <dbReference type="Google" id="ProtNLM"/>
    </source>
</evidence>
<keyword evidence="2" id="KW-1185">Reference proteome</keyword>
<dbReference type="InterPro" id="IPR036388">
    <property type="entry name" value="WH-like_DNA-bd_sf"/>
</dbReference>
<name>A0ABT7Z1E2_9ACTN</name>
<dbReference type="Proteomes" id="UP001174050">
    <property type="component" value="Unassembled WGS sequence"/>
</dbReference>
<protein>
    <recommendedName>
        <fullName evidence="3">ArsR family transcriptional regulator</fullName>
    </recommendedName>
</protein>
<dbReference type="Gene3D" id="1.10.10.10">
    <property type="entry name" value="Winged helix-like DNA-binding domain superfamily/Winged helix DNA-binding domain"/>
    <property type="match status" value="1"/>
</dbReference>
<reference evidence="1" key="1">
    <citation type="submission" date="2023-06" db="EMBL/GenBank/DDBJ databases">
        <title>WGS-Sequencing of Streptomyces ficellus isolate 21 collected from sand in Gara Djebilet Iron Mine in Algeria.</title>
        <authorList>
            <person name="Zegers G.P."/>
            <person name="Gomez A."/>
            <person name="Gueddou A."/>
            <person name="Zahara A.F."/>
            <person name="Worth M."/>
            <person name="Sevigny J.L."/>
            <person name="Tisa L."/>
        </authorList>
    </citation>
    <scope>NUCLEOTIDE SEQUENCE</scope>
    <source>
        <strain evidence="1">AS11</strain>
    </source>
</reference>
<proteinExistence type="predicted"/>
<dbReference type="EMBL" id="JAUEPL010000004">
    <property type="protein sequence ID" value="MDN3293314.1"/>
    <property type="molecule type" value="Genomic_DNA"/>
</dbReference>
<evidence type="ECO:0000313" key="1">
    <source>
        <dbReference type="EMBL" id="MDN3293314.1"/>
    </source>
</evidence>
<dbReference type="CDD" id="cd00090">
    <property type="entry name" value="HTH_ARSR"/>
    <property type="match status" value="1"/>
</dbReference>
<accession>A0ABT7Z1E2</accession>
<organism evidence="1 2">
    <name type="scientific">Streptomyces ficellus</name>
    <dbReference type="NCBI Taxonomy" id="1977088"/>
    <lineage>
        <taxon>Bacteria</taxon>
        <taxon>Bacillati</taxon>
        <taxon>Actinomycetota</taxon>
        <taxon>Actinomycetes</taxon>
        <taxon>Kitasatosporales</taxon>
        <taxon>Streptomycetaceae</taxon>
        <taxon>Streptomyces</taxon>
    </lineage>
</organism>
<evidence type="ECO:0000313" key="2">
    <source>
        <dbReference type="Proteomes" id="UP001174050"/>
    </source>
</evidence>
<gene>
    <name evidence="1" type="ORF">QWM81_04465</name>
</gene>
<comment type="caution">
    <text evidence="1">The sequence shown here is derived from an EMBL/GenBank/DDBJ whole genome shotgun (WGS) entry which is preliminary data.</text>
</comment>
<dbReference type="RefSeq" id="WP_290110167.1">
    <property type="nucleotide sequence ID" value="NZ_JAUEPL010000004.1"/>
</dbReference>
<dbReference type="InterPro" id="IPR011991">
    <property type="entry name" value="ArsR-like_HTH"/>
</dbReference>
<dbReference type="SUPFAM" id="SSF46785">
    <property type="entry name" value="Winged helix' DNA-binding domain"/>
    <property type="match status" value="1"/>
</dbReference>
<sequence>MSKVPTVPIGPLEHIHLSISRHPGTTLFSVITNAFGSHAHGMPPAWRQAVRDGAPPQAAATLRALLTTGHPWAPDCLALTGNMRSGPEVSVADELDGIEPDRLVAEVENRFGDAVPAGWRHVADRPRAFLAGYRDLARSVWDTFGPLWQQADGLLMREVERIGVASVTGVLGTVLNGLGSPVRYGDGLLHLPHPCPGHLTGPGRRRLVLVPLASGLSACTYSAEDPDFVWIGYPLPGLGRLITRRCGEPEPRSGRDRLDLVLGPVRAAILRHARRRPSVSEAARLAHVTVSTATYHCGQLAQAGLLRRLRHGREVRLHLTDNGAALLDLLA</sequence>